<comment type="caution">
    <text evidence="1">The sequence shown here is derived from an EMBL/GenBank/DDBJ whole genome shotgun (WGS) entry which is preliminary data.</text>
</comment>
<sequence length="65" mass="6575">LFATLAVIVTLVIVAQESTLKARILPAAIAVVQPNKVESWDFCAPDIVGGAAAVIESASVGGKLA</sequence>
<evidence type="ECO:0000313" key="1">
    <source>
        <dbReference type="EMBL" id="GAI54330.1"/>
    </source>
</evidence>
<protein>
    <submittedName>
        <fullName evidence="1">Uncharacterized protein</fullName>
    </submittedName>
</protein>
<proteinExistence type="predicted"/>
<gene>
    <name evidence="1" type="ORF">S06H3_60067</name>
</gene>
<name>X1QTU5_9ZZZZ</name>
<reference evidence="1" key="1">
    <citation type="journal article" date="2014" name="Front. Microbiol.">
        <title>High frequency of phylogenetically diverse reductive dehalogenase-homologous genes in deep subseafloor sedimentary metagenomes.</title>
        <authorList>
            <person name="Kawai M."/>
            <person name="Futagami T."/>
            <person name="Toyoda A."/>
            <person name="Takaki Y."/>
            <person name="Nishi S."/>
            <person name="Hori S."/>
            <person name="Arai W."/>
            <person name="Tsubouchi T."/>
            <person name="Morono Y."/>
            <person name="Uchiyama I."/>
            <person name="Ito T."/>
            <person name="Fujiyama A."/>
            <person name="Inagaki F."/>
            <person name="Takami H."/>
        </authorList>
    </citation>
    <scope>NUCLEOTIDE SEQUENCE</scope>
    <source>
        <strain evidence="1">Expedition CK06-06</strain>
    </source>
</reference>
<organism evidence="1">
    <name type="scientific">marine sediment metagenome</name>
    <dbReference type="NCBI Taxonomy" id="412755"/>
    <lineage>
        <taxon>unclassified sequences</taxon>
        <taxon>metagenomes</taxon>
        <taxon>ecological metagenomes</taxon>
    </lineage>
</organism>
<dbReference type="AlphaFoldDB" id="X1QTU5"/>
<accession>X1QTU5</accession>
<dbReference type="EMBL" id="BARV01039130">
    <property type="protein sequence ID" value="GAI54330.1"/>
    <property type="molecule type" value="Genomic_DNA"/>
</dbReference>
<feature type="non-terminal residue" evidence="1">
    <location>
        <position position="1"/>
    </location>
</feature>